<feature type="compositionally biased region" description="Low complexity" evidence="1">
    <location>
        <begin position="111"/>
        <end position="120"/>
    </location>
</feature>
<evidence type="ECO:0000256" key="1">
    <source>
        <dbReference type="SAM" id="MobiDB-lite"/>
    </source>
</evidence>
<dbReference type="Proteomes" id="UP000287033">
    <property type="component" value="Unassembled WGS sequence"/>
</dbReference>
<feature type="region of interest" description="Disordered" evidence="1">
    <location>
        <begin position="29"/>
        <end position="56"/>
    </location>
</feature>
<name>A0A401TJI0_CHIPU</name>
<proteinExistence type="predicted"/>
<sequence length="131" mass="14127">GDNPVKRNPKGRKVLIICNSGVNKLKLKTEAAKRQADPGCSSPQGRPDKLAVPPTANADRTVRLFTHMPKPPATAKPTCSFKRPVSASPQNSELARKLRGLQDTGPCVRLSRSSQRLTSTAESLSRQLKGC</sequence>
<feature type="region of interest" description="Disordered" evidence="1">
    <location>
        <begin position="68"/>
        <end position="93"/>
    </location>
</feature>
<reference evidence="2 3" key="1">
    <citation type="journal article" date="2018" name="Nat. Ecol. Evol.">
        <title>Shark genomes provide insights into elasmobranch evolution and the origin of vertebrates.</title>
        <authorList>
            <person name="Hara Y"/>
            <person name="Yamaguchi K"/>
            <person name="Onimaru K"/>
            <person name="Kadota M"/>
            <person name="Koyanagi M"/>
            <person name="Keeley SD"/>
            <person name="Tatsumi K"/>
            <person name="Tanaka K"/>
            <person name="Motone F"/>
            <person name="Kageyama Y"/>
            <person name="Nozu R"/>
            <person name="Adachi N"/>
            <person name="Nishimura O"/>
            <person name="Nakagawa R"/>
            <person name="Tanegashima C"/>
            <person name="Kiyatake I"/>
            <person name="Matsumoto R"/>
            <person name="Murakumo K"/>
            <person name="Nishida K"/>
            <person name="Terakita A"/>
            <person name="Kuratani S"/>
            <person name="Sato K"/>
            <person name="Hyodo S Kuraku.S."/>
        </authorList>
    </citation>
    <scope>NUCLEOTIDE SEQUENCE [LARGE SCALE GENOMIC DNA]</scope>
</reference>
<comment type="caution">
    <text evidence="2">The sequence shown here is derived from an EMBL/GenBank/DDBJ whole genome shotgun (WGS) entry which is preliminary data.</text>
</comment>
<feature type="compositionally biased region" description="Polar residues" evidence="1">
    <location>
        <begin position="121"/>
        <end position="131"/>
    </location>
</feature>
<feature type="region of interest" description="Disordered" evidence="1">
    <location>
        <begin position="111"/>
        <end position="131"/>
    </location>
</feature>
<gene>
    <name evidence="2" type="ORF">chiPu_0026722</name>
</gene>
<accession>A0A401TJI0</accession>
<dbReference type="EMBL" id="BEZZ01086097">
    <property type="protein sequence ID" value="GCC42794.1"/>
    <property type="molecule type" value="Genomic_DNA"/>
</dbReference>
<evidence type="ECO:0000313" key="2">
    <source>
        <dbReference type="EMBL" id="GCC42794.1"/>
    </source>
</evidence>
<evidence type="ECO:0000313" key="3">
    <source>
        <dbReference type="Proteomes" id="UP000287033"/>
    </source>
</evidence>
<keyword evidence="3" id="KW-1185">Reference proteome</keyword>
<feature type="non-terminal residue" evidence="2">
    <location>
        <position position="1"/>
    </location>
</feature>
<protein>
    <submittedName>
        <fullName evidence="2">Uncharacterized protein</fullName>
    </submittedName>
</protein>
<organism evidence="2 3">
    <name type="scientific">Chiloscyllium punctatum</name>
    <name type="common">Brownbanded bambooshark</name>
    <name type="synonym">Hemiscyllium punctatum</name>
    <dbReference type="NCBI Taxonomy" id="137246"/>
    <lineage>
        <taxon>Eukaryota</taxon>
        <taxon>Metazoa</taxon>
        <taxon>Chordata</taxon>
        <taxon>Craniata</taxon>
        <taxon>Vertebrata</taxon>
        <taxon>Chondrichthyes</taxon>
        <taxon>Elasmobranchii</taxon>
        <taxon>Galeomorphii</taxon>
        <taxon>Galeoidea</taxon>
        <taxon>Orectolobiformes</taxon>
        <taxon>Hemiscylliidae</taxon>
        <taxon>Chiloscyllium</taxon>
    </lineage>
</organism>
<dbReference type="AlphaFoldDB" id="A0A401TJI0"/>